<dbReference type="SUPFAM" id="SSF53955">
    <property type="entry name" value="Lysozyme-like"/>
    <property type="match status" value="1"/>
</dbReference>
<dbReference type="Proteomes" id="UP000820669">
    <property type="component" value="Unassembled WGS sequence"/>
</dbReference>
<proteinExistence type="predicted"/>
<organism evidence="5 6">
    <name type="scientific">Pseudonocardia acidicola</name>
    <dbReference type="NCBI Taxonomy" id="2724939"/>
    <lineage>
        <taxon>Bacteria</taxon>
        <taxon>Bacillati</taxon>
        <taxon>Actinomycetota</taxon>
        <taxon>Actinomycetes</taxon>
        <taxon>Pseudonocardiales</taxon>
        <taxon>Pseudonocardiaceae</taxon>
        <taxon>Pseudonocardia</taxon>
    </lineage>
</organism>
<dbReference type="PANTHER" id="PTHR32282:SF33">
    <property type="entry name" value="PEPTIDOGLYCAN GLYCOSYLTRANSFERASE"/>
    <property type="match status" value="1"/>
</dbReference>
<dbReference type="InterPro" id="IPR050396">
    <property type="entry name" value="Glycosyltr_51/Transpeptidase"/>
</dbReference>
<dbReference type="InterPro" id="IPR001264">
    <property type="entry name" value="Glyco_trans_51"/>
</dbReference>
<dbReference type="Pfam" id="PF00912">
    <property type="entry name" value="Transgly"/>
    <property type="match status" value="1"/>
</dbReference>
<accession>A0ABX1S867</accession>
<evidence type="ECO:0000313" key="5">
    <source>
        <dbReference type="EMBL" id="NMH97750.1"/>
    </source>
</evidence>
<gene>
    <name evidence="5" type="ORF">HF526_10570</name>
</gene>
<keyword evidence="3" id="KW-0472">Membrane</keyword>
<keyword evidence="3" id="KW-0812">Transmembrane</keyword>
<evidence type="ECO:0000256" key="3">
    <source>
        <dbReference type="SAM" id="Phobius"/>
    </source>
</evidence>
<feature type="transmembrane region" description="Helical" evidence="3">
    <location>
        <begin position="32"/>
        <end position="56"/>
    </location>
</feature>
<reference evidence="5 6" key="1">
    <citation type="submission" date="2020-04" db="EMBL/GenBank/DDBJ databases">
        <authorList>
            <person name="Klaysubun C."/>
            <person name="Duangmal K."/>
            <person name="Lipun K."/>
        </authorList>
    </citation>
    <scope>NUCLEOTIDE SEQUENCE [LARGE SCALE GENOMIC DNA]</scope>
    <source>
        <strain evidence="5 6">K10HN5</strain>
    </source>
</reference>
<evidence type="ECO:0000256" key="2">
    <source>
        <dbReference type="SAM" id="MobiDB-lite"/>
    </source>
</evidence>
<dbReference type="PANTHER" id="PTHR32282">
    <property type="entry name" value="BINDING PROTEIN TRANSPEPTIDASE, PUTATIVE-RELATED"/>
    <property type="match status" value="1"/>
</dbReference>
<evidence type="ECO:0000259" key="4">
    <source>
        <dbReference type="Pfam" id="PF00912"/>
    </source>
</evidence>
<dbReference type="EMBL" id="JAAXLA010000015">
    <property type="protein sequence ID" value="NMH97750.1"/>
    <property type="molecule type" value="Genomic_DNA"/>
</dbReference>
<dbReference type="InterPro" id="IPR036950">
    <property type="entry name" value="PBP_transglycosylase"/>
</dbReference>
<keyword evidence="6" id="KW-1185">Reference proteome</keyword>
<comment type="caution">
    <text evidence="5">The sequence shown here is derived from an EMBL/GenBank/DDBJ whole genome shotgun (WGS) entry which is preliminary data.</text>
</comment>
<dbReference type="InterPro" id="IPR023346">
    <property type="entry name" value="Lysozyme-like_dom_sf"/>
</dbReference>
<evidence type="ECO:0000313" key="6">
    <source>
        <dbReference type="Proteomes" id="UP000820669"/>
    </source>
</evidence>
<evidence type="ECO:0000256" key="1">
    <source>
        <dbReference type="ARBA" id="ARBA00022679"/>
    </source>
</evidence>
<dbReference type="RefSeq" id="WP_169381200.1">
    <property type="nucleotide sequence ID" value="NZ_JAAXLA010000015.1"/>
</dbReference>
<name>A0ABX1S867_9PSEU</name>
<feature type="region of interest" description="Disordered" evidence="2">
    <location>
        <begin position="1"/>
        <end position="22"/>
    </location>
</feature>
<sequence>MSQSIGQVRGATRLDSSVTGPFRRGGGTRRALRWLVVVPVVLLLCASAAFVSLWLATPSVADLPSRAAGDAAAHHSVDPGVAPTPDRVVQALVATEDSRFFQHPGVDPVGAVRGVIGALRGDDTAGGATLDQQLAKVVYTPGAAGTGAKLEQIVLGVKIDHTYSKQQILQDYLGIVYFGHGYYGLSAAAQGYFGVDPAELSWAQASVLAGLVQAPSAYDPVRHLDLAKLRQRHVLDRLVATGVLTPAAADATFAAPLGLRSRG</sequence>
<dbReference type="Gene3D" id="1.10.3810.10">
    <property type="entry name" value="Biosynthetic peptidoglycan transglycosylase-like"/>
    <property type="match status" value="1"/>
</dbReference>
<keyword evidence="3" id="KW-1133">Transmembrane helix</keyword>
<feature type="domain" description="Glycosyl transferase family 51" evidence="4">
    <location>
        <begin position="83"/>
        <end position="238"/>
    </location>
</feature>
<protein>
    <submittedName>
        <fullName evidence="5">Transglycosylase domain-containing protein</fullName>
    </submittedName>
</protein>
<keyword evidence="1" id="KW-0808">Transferase</keyword>